<dbReference type="eggNOG" id="ENOG5031E9N">
    <property type="taxonomic scope" value="Bacteria"/>
</dbReference>
<dbReference type="RefSeq" id="WP_006871794.1">
    <property type="nucleotide sequence ID" value="NZ_JH413835.1"/>
</dbReference>
<dbReference type="OrthoDB" id="5654275at2"/>
<sequence length="258" mass="29710">MAEPVDIIKKQSVDIIKKNAEEHAMQATLIAKQKLRNDEANRRMRSDEDLDKELKDKGFTTDERGNMITLWKKLMREAERAINEGQHAYNDWRSSMMSLLELCSLFLKALSQSRDELLNPVTKIMKQTFREQVLYPLKDKIMDAIRGQPRGDLPTLVHDLTMSDDNKLKIGEITFGDGSRPTSDDPNNLEKFNNAFATLVTLWLKDNGYELAADNTFVTTDEHQTVLTKEKFEELKDDEGNGLNAFLDLNTQLEFRPR</sequence>
<organism evidence="1 2">
    <name type="scientific">Legionella drancourtii LLAP12</name>
    <dbReference type="NCBI Taxonomy" id="658187"/>
    <lineage>
        <taxon>Bacteria</taxon>
        <taxon>Pseudomonadati</taxon>
        <taxon>Pseudomonadota</taxon>
        <taxon>Gammaproteobacteria</taxon>
        <taxon>Legionellales</taxon>
        <taxon>Legionellaceae</taxon>
        <taxon>Legionella</taxon>
    </lineage>
</organism>
<name>G9ERI8_9GAMM</name>
<dbReference type="Proteomes" id="UP000002770">
    <property type="component" value="Unassembled WGS sequence"/>
</dbReference>
<keyword evidence="2" id="KW-1185">Reference proteome</keyword>
<accession>G9ERI8</accession>
<dbReference type="STRING" id="658187.LDG_7903"/>
<dbReference type="EMBL" id="JH413835">
    <property type="protein sequence ID" value="EHL30157.1"/>
    <property type="molecule type" value="Genomic_DNA"/>
</dbReference>
<evidence type="ECO:0000313" key="1">
    <source>
        <dbReference type="EMBL" id="EHL30157.1"/>
    </source>
</evidence>
<dbReference type="HOGENOM" id="CLU_1110343_0_0_6"/>
<dbReference type="InParanoid" id="G9ERI8"/>
<proteinExistence type="predicted"/>
<evidence type="ECO:0000313" key="2">
    <source>
        <dbReference type="Proteomes" id="UP000002770"/>
    </source>
</evidence>
<dbReference type="AlphaFoldDB" id="G9ERI8"/>
<gene>
    <name evidence="1" type="ORF">LDG_7903</name>
</gene>
<evidence type="ECO:0008006" key="3">
    <source>
        <dbReference type="Google" id="ProtNLM"/>
    </source>
</evidence>
<protein>
    <recommendedName>
        <fullName evidence="3">Membrane-associated HD superfamily hydrolase</fullName>
    </recommendedName>
</protein>
<reference evidence="1 2" key="1">
    <citation type="journal article" date="2011" name="BMC Genomics">
        <title>Insight into cross-talk between intra-amoebal pathogens.</title>
        <authorList>
            <person name="Gimenez G."/>
            <person name="Bertelli C."/>
            <person name="Moliner C."/>
            <person name="Robert C."/>
            <person name="Raoult D."/>
            <person name="Fournier P.E."/>
            <person name="Greub G."/>
        </authorList>
    </citation>
    <scope>NUCLEOTIDE SEQUENCE [LARGE SCALE GENOMIC DNA]</scope>
    <source>
        <strain evidence="1 2">LLAP12</strain>
    </source>
</reference>